<evidence type="ECO:0000313" key="1">
    <source>
        <dbReference type="EMBL" id="KAK2161841.1"/>
    </source>
</evidence>
<proteinExistence type="predicted"/>
<comment type="caution">
    <text evidence="1">The sequence shown here is derived from an EMBL/GenBank/DDBJ whole genome shotgun (WGS) entry which is preliminary data.</text>
</comment>
<reference evidence="1" key="1">
    <citation type="journal article" date="2023" name="Mol. Biol. Evol.">
        <title>Third-Generation Sequencing Reveals the Adaptive Role of the Epigenome in Three Deep-Sea Polychaetes.</title>
        <authorList>
            <person name="Perez M."/>
            <person name="Aroh O."/>
            <person name="Sun Y."/>
            <person name="Lan Y."/>
            <person name="Juniper S.K."/>
            <person name="Young C.R."/>
            <person name="Angers B."/>
            <person name="Qian P.Y."/>
        </authorList>
    </citation>
    <scope>NUCLEOTIDE SEQUENCE</scope>
    <source>
        <strain evidence="1">R07B-5</strain>
    </source>
</reference>
<name>A0AAD9JZM1_RIDPI</name>
<protein>
    <submittedName>
        <fullName evidence="1">Uncharacterized protein</fullName>
    </submittedName>
</protein>
<evidence type="ECO:0000313" key="2">
    <source>
        <dbReference type="Proteomes" id="UP001209878"/>
    </source>
</evidence>
<keyword evidence="2" id="KW-1185">Reference proteome</keyword>
<dbReference type="AlphaFoldDB" id="A0AAD9JZM1"/>
<accession>A0AAD9JZM1</accession>
<sequence>MHGGRNVLHSLLALHGVTRQQRAANGEVCWSSSAARYSGVPSYKSLCSSSLKSMRFLTGSQCNCRSIVVMDCRSPRRICMTIRAADLCTMSMRFR</sequence>
<dbReference type="Proteomes" id="UP001209878">
    <property type="component" value="Unassembled WGS sequence"/>
</dbReference>
<organism evidence="1 2">
    <name type="scientific">Ridgeia piscesae</name>
    <name type="common">Tubeworm</name>
    <dbReference type="NCBI Taxonomy" id="27915"/>
    <lineage>
        <taxon>Eukaryota</taxon>
        <taxon>Metazoa</taxon>
        <taxon>Spiralia</taxon>
        <taxon>Lophotrochozoa</taxon>
        <taxon>Annelida</taxon>
        <taxon>Polychaeta</taxon>
        <taxon>Sedentaria</taxon>
        <taxon>Canalipalpata</taxon>
        <taxon>Sabellida</taxon>
        <taxon>Siboglinidae</taxon>
        <taxon>Ridgeia</taxon>
    </lineage>
</organism>
<dbReference type="EMBL" id="JAODUO010001555">
    <property type="protein sequence ID" value="KAK2161841.1"/>
    <property type="molecule type" value="Genomic_DNA"/>
</dbReference>
<gene>
    <name evidence="1" type="ORF">NP493_1558g00041</name>
</gene>